<keyword evidence="3" id="KW-1185">Reference proteome</keyword>
<feature type="compositionally biased region" description="Basic residues" evidence="1">
    <location>
        <begin position="172"/>
        <end position="181"/>
    </location>
</feature>
<proteinExistence type="predicted"/>
<accession>A0A232F968</accession>
<organism evidence="2 3">
    <name type="scientific">Trichomalopsis sarcophagae</name>
    <dbReference type="NCBI Taxonomy" id="543379"/>
    <lineage>
        <taxon>Eukaryota</taxon>
        <taxon>Metazoa</taxon>
        <taxon>Ecdysozoa</taxon>
        <taxon>Arthropoda</taxon>
        <taxon>Hexapoda</taxon>
        <taxon>Insecta</taxon>
        <taxon>Pterygota</taxon>
        <taxon>Neoptera</taxon>
        <taxon>Endopterygota</taxon>
        <taxon>Hymenoptera</taxon>
        <taxon>Apocrita</taxon>
        <taxon>Proctotrupomorpha</taxon>
        <taxon>Chalcidoidea</taxon>
        <taxon>Pteromalidae</taxon>
        <taxon>Pteromalinae</taxon>
        <taxon>Trichomalopsis</taxon>
    </lineage>
</organism>
<evidence type="ECO:0000256" key="1">
    <source>
        <dbReference type="SAM" id="MobiDB-lite"/>
    </source>
</evidence>
<dbReference type="AlphaFoldDB" id="A0A232F968"/>
<comment type="caution">
    <text evidence="2">The sequence shown here is derived from an EMBL/GenBank/DDBJ whole genome shotgun (WGS) entry which is preliminary data.</text>
</comment>
<sequence length="243" mass="27816">MDNLTEQREKEGEGALEIWNTIRDAEQERESIWETIRDRLDSMDNIVSNAFNIHKSVKSDLSSIMIQVKRLKRGQVARKKSEESLGLMLSKTEMLPNQQHIQKEDKASQSTDVSNAVATRTLNKRKAMSPSQVSSEEKADPPWQEVFTRNEKKKEKKRKKEIHEGTGAKNRNGTRKPRKRPTRPDALVIKDAEGNSYADILRKIKADPNMTVLSNIINKIRKTEAGDPLRRTKDVKRETARSG</sequence>
<dbReference type="Proteomes" id="UP000215335">
    <property type="component" value="Unassembled WGS sequence"/>
</dbReference>
<dbReference type="EMBL" id="NNAY01000647">
    <property type="protein sequence ID" value="OXU27205.1"/>
    <property type="molecule type" value="Genomic_DNA"/>
</dbReference>
<feature type="region of interest" description="Disordered" evidence="1">
    <location>
        <begin position="223"/>
        <end position="243"/>
    </location>
</feature>
<evidence type="ECO:0000313" key="2">
    <source>
        <dbReference type="EMBL" id="OXU27205.1"/>
    </source>
</evidence>
<gene>
    <name evidence="2" type="ORF">TSAR_015049</name>
</gene>
<feature type="region of interest" description="Disordered" evidence="1">
    <location>
        <begin position="120"/>
        <end position="185"/>
    </location>
</feature>
<protein>
    <submittedName>
        <fullName evidence="2">Uncharacterized protein</fullName>
    </submittedName>
</protein>
<evidence type="ECO:0000313" key="3">
    <source>
        <dbReference type="Proteomes" id="UP000215335"/>
    </source>
</evidence>
<name>A0A232F968_9HYME</name>
<reference evidence="2 3" key="1">
    <citation type="journal article" date="2017" name="Curr. Biol.">
        <title>The Evolution of Venom by Co-option of Single-Copy Genes.</title>
        <authorList>
            <person name="Martinson E.O."/>
            <person name="Mrinalini"/>
            <person name="Kelkar Y.D."/>
            <person name="Chang C.H."/>
            <person name="Werren J.H."/>
        </authorList>
    </citation>
    <scope>NUCLEOTIDE SEQUENCE [LARGE SCALE GENOMIC DNA]</scope>
    <source>
        <strain evidence="2 3">Alberta</strain>
        <tissue evidence="2">Whole body</tissue>
    </source>
</reference>